<dbReference type="EMBL" id="CYXY01000010">
    <property type="protein sequence ID" value="CUM99401.1"/>
    <property type="molecule type" value="Genomic_DNA"/>
</dbReference>
<dbReference type="SUPFAM" id="SSF141571">
    <property type="entry name" value="Pentapeptide repeat-like"/>
    <property type="match status" value="1"/>
</dbReference>
<dbReference type="AlphaFoldDB" id="A0A173T9R6"/>
<proteinExistence type="predicted"/>
<dbReference type="InterPro" id="IPR052949">
    <property type="entry name" value="PA_immunity-related"/>
</dbReference>
<evidence type="ECO:0000313" key="2">
    <source>
        <dbReference type="Proteomes" id="UP000095553"/>
    </source>
</evidence>
<sequence>MGRGKKRRKVKLKKKRMIKIRQGKRVPFSISNCPKPLRGTMYKYEYKVNVHHCSFSNARFNNVRYRSGHITYSSFKNALFEKVDFICVNMKNSKFKGTKFKNCLFFGCDLQDADFFGASFENVYFISCNLKNIKNFMVNDNIKIIKKYPEILLSQEMKGVLAAMSQNSKLEKYHILTINQKKPNYWMLEILLKKYHEQELKYFFQKLLITNKQQYYTIHDYILALSNYYKR</sequence>
<gene>
    <name evidence="1" type="ORF">ERS852571_01867</name>
</gene>
<evidence type="ECO:0000313" key="1">
    <source>
        <dbReference type="EMBL" id="CUM99401.1"/>
    </source>
</evidence>
<dbReference type="Proteomes" id="UP000095553">
    <property type="component" value="Unassembled WGS sequence"/>
</dbReference>
<protein>
    <submittedName>
        <fullName evidence="1">Uncharacterized protein conserved in bacteria</fullName>
    </submittedName>
</protein>
<dbReference type="Pfam" id="PF00805">
    <property type="entry name" value="Pentapeptide"/>
    <property type="match status" value="2"/>
</dbReference>
<name>A0A173T9R6_ANAHA</name>
<dbReference type="InterPro" id="IPR001646">
    <property type="entry name" value="5peptide_repeat"/>
</dbReference>
<dbReference type="PANTHER" id="PTHR42999:SF1">
    <property type="entry name" value="PENTAPEPTIDE REPEAT-CONTAINING PROTEIN"/>
    <property type="match status" value="1"/>
</dbReference>
<dbReference type="PANTHER" id="PTHR42999">
    <property type="entry name" value="ANTIBIOTIC RESISTANCE PROTEIN MCBG"/>
    <property type="match status" value="1"/>
</dbReference>
<accession>A0A173T9R6</accession>
<dbReference type="Gene3D" id="2.160.20.80">
    <property type="entry name" value="E3 ubiquitin-protein ligase SopA"/>
    <property type="match status" value="1"/>
</dbReference>
<reference evidence="1 2" key="1">
    <citation type="submission" date="2015-09" db="EMBL/GenBank/DDBJ databases">
        <authorList>
            <consortium name="Pathogen Informatics"/>
        </authorList>
    </citation>
    <scope>NUCLEOTIDE SEQUENCE [LARGE SCALE GENOMIC DNA]</scope>
    <source>
        <strain evidence="1 2">2789STDY5834959</strain>
    </source>
</reference>
<organism evidence="1 2">
    <name type="scientific">Anaerostipes hadrus</name>
    <dbReference type="NCBI Taxonomy" id="649756"/>
    <lineage>
        <taxon>Bacteria</taxon>
        <taxon>Bacillati</taxon>
        <taxon>Bacillota</taxon>
        <taxon>Clostridia</taxon>
        <taxon>Lachnospirales</taxon>
        <taxon>Lachnospiraceae</taxon>
        <taxon>Anaerostipes</taxon>
    </lineage>
</organism>
<dbReference type="RefSeq" id="WP_055072916.1">
    <property type="nucleotide sequence ID" value="NZ_CYXY01000010.1"/>
</dbReference>